<accession>A0A445I535</accession>
<keyword evidence="1" id="KW-0808">Transferase</keyword>
<evidence type="ECO:0000256" key="3">
    <source>
        <dbReference type="ARBA" id="ARBA00022777"/>
    </source>
</evidence>
<keyword evidence="7" id="KW-1185">Reference proteome</keyword>
<dbReference type="PANTHER" id="PTHR47973">
    <property type="entry name" value="CYSTEINE-RICH RECEPTOR-LIKE PROTEIN KINASE 3"/>
    <property type="match status" value="1"/>
</dbReference>
<evidence type="ECO:0000256" key="4">
    <source>
        <dbReference type="ARBA" id="ARBA00022840"/>
    </source>
</evidence>
<evidence type="ECO:0000313" key="7">
    <source>
        <dbReference type="Proteomes" id="UP000289340"/>
    </source>
</evidence>
<dbReference type="SUPFAM" id="SSF56112">
    <property type="entry name" value="Protein kinase-like (PK-like)"/>
    <property type="match status" value="1"/>
</dbReference>
<dbReference type="EMBL" id="QZWG01000011">
    <property type="protein sequence ID" value="RZB81116.1"/>
    <property type="molecule type" value="Genomic_DNA"/>
</dbReference>
<keyword evidence="6" id="KW-0675">Receptor</keyword>
<name>A0A445I535_GLYSO</name>
<feature type="non-terminal residue" evidence="6">
    <location>
        <position position="1"/>
    </location>
</feature>
<evidence type="ECO:0000313" key="6">
    <source>
        <dbReference type="EMBL" id="RZB81116.1"/>
    </source>
</evidence>
<evidence type="ECO:0000256" key="2">
    <source>
        <dbReference type="ARBA" id="ARBA00022741"/>
    </source>
</evidence>
<evidence type="ECO:0000259" key="5">
    <source>
        <dbReference type="PROSITE" id="PS50011"/>
    </source>
</evidence>
<dbReference type="Gene3D" id="1.10.510.10">
    <property type="entry name" value="Transferase(Phosphotransferase) domain 1"/>
    <property type="match status" value="1"/>
</dbReference>
<dbReference type="Proteomes" id="UP000289340">
    <property type="component" value="Chromosome 11"/>
</dbReference>
<keyword evidence="3 6" id="KW-0418">Kinase</keyword>
<dbReference type="GO" id="GO:0005524">
    <property type="term" value="F:ATP binding"/>
    <property type="evidence" value="ECO:0007669"/>
    <property type="project" value="UniProtKB-KW"/>
</dbReference>
<dbReference type="InterPro" id="IPR000719">
    <property type="entry name" value="Prot_kinase_dom"/>
</dbReference>
<comment type="caution">
    <text evidence="6">The sequence shown here is derived from an EMBL/GenBank/DDBJ whole genome shotgun (WGS) entry which is preliminary data.</text>
</comment>
<sequence>GYIAPEYVLHGQLSEKADTYSFGIVVLEIISGQKSTDVKVDDDDNEEYLLRQASKLYEQGMVFEFVD</sequence>
<feature type="domain" description="Protein kinase" evidence="5">
    <location>
        <begin position="1"/>
        <end position="67"/>
    </location>
</feature>
<evidence type="ECO:0000256" key="1">
    <source>
        <dbReference type="ARBA" id="ARBA00022679"/>
    </source>
</evidence>
<dbReference type="PROSITE" id="PS50011">
    <property type="entry name" value="PROTEIN_KINASE_DOM"/>
    <property type="match status" value="1"/>
</dbReference>
<keyword evidence="2" id="KW-0547">Nucleotide-binding</keyword>
<gene>
    <name evidence="6" type="ORF">D0Y65_030741</name>
</gene>
<proteinExistence type="predicted"/>
<dbReference type="InterPro" id="IPR011009">
    <property type="entry name" value="Kinase-like_dom_sf"/>
</dbReference>
<dbReference type="Pfam" id="PF07714">
    <property type="entry name" value="PK_Tyr_Ser-Thr"/>
    <property type="match status" value="1"/>
</dbReference>
<dbReference type="InterPro" id="IPR052059">
    <property type="entry name" value="CR_Ser/Thr_kinase"/>
</dbReference>
<keyword evidence="4" id="KW-0067">ATP-binding</keyword>
<dbReference type="AlphaFoldDB" id="A0A445I535"/>
<reference evidence="6 7" key="1">
    <citation type="submission" date="2018-09" db="EMBL/GenBank/DDBJ databases">
        <title>A high-quality reference genome of wild soybean provides a powerful tool to mine soybean genomes.</title>
        <authorList>
            <person name="Xie M."/>
            <person name="Chung C.Y.L."/>
            <person name="Li M.-W."/>
            <person name="Wong F.-L."/>
            <person name="Chan T.-F."/>
            <person name="Lam H.-M."/>
        </authorList>
    </citation>
    <scope>NUCLEOTIDE SEQUENCE [LARGE SCALE GENOMIC DNA]</scope>
    <source>
        <strain evidence="7">cv. W05</strain>
        <tissue evidence="6">Hypocotyl of etiolated seedlings</tissue>
    </source>
</reference>
<protein>
    <submittedName>
        <fullName evidence="6">Putative LRR receptor-like serine/threonine-protein kinase</fullName>
    </submittedName>
</protein>
<dbReference type="InterPro" id="IPR001245">
    <property type="entry name" value="Ser-Thr/Tyr_kinase_cat_dom"/>
</dbReference>
<dbReference type="GO" id="GO:0004672">
    <property type="term" value="F:protein kinase activity"/>
    <property type="evidence" value="ECO:0007669"/>
    <property type="project" value="InterPro"/>
</dbReference>
<organism evidence="6 7">
    <name type="scientific">Glycine soja</name>
    <name type="common">Wild soybean</name>
    <dbReference type="NCBI Taxonomy" id="3848"/>
    <lineage>
        <taxon>Eukaryota</taxon>
        <taxon>Viridiplantae</taxon>
        <taxon>Streptophyta</taxon>
        <taxon>Embryophyta</taxon>
        <taxon>Tracheophyta</taxon>
        <taxon>Spermatophyta</taxon>
        <taxon>Magnoliopsida</taxon>
        <taxon>eudicotyledons</taxon>
        <taxon>Gunneridae</taxon>
        <taxon>Pentapetalae</taxon>
        <taxon>rosids</taxon>
        <taxon>fabids</taxon>
        <taxon>Fabales</taxon>
        <taxon>Fabaceae</taxon>
        <taxon>Papilionoideae</taxon>
        <taxon>50 kb inversion clade</taxon>
        <taxon>NPAAA clade</taxon>
        <taxon>indigoferoid/millettioid clade</taxon>
        <taxon>Phaseoleae</taxon>
        <taxon>Glycine</taxon>
        <taxon>Glycine subgen. Soja</taxon>
    </lineage>
</organism>